<feature type="transmembrane region" description="Helical" evidence="8">
    <location>
        <begin position="6"/>
        <end position="27"/>
    </location>
</feature>
<dbReference type="InterPro" id="IPR001214">
    <property type="entry name" value="SET_dom"/>
</dbReference>
<keyword evidence="8" id="KW-0812">Transmembrane</keyword>
<keyword evidence="11" id="KW-1185">Reference proteome</keyword>
<evidence type="ECO:0000259" key="9">
    <source>
        <dbReference type="PROSITE" id="PS50280"/>
    </source>
</evidence>
<evidence type="ECO:0000256" key="1">
    <source>
        <dbReference type="ARBA" id="ARBA00009995"/>
    </source>
</evidence>
<comment type="similarity">
    <text evidence="1">Belongs to the UDP-glycosyltransferase family.</text>
</comment>
<dbReference type="Gene3D" id="2.170.270.10">
    <property type="entry name" value="SET domain"/>
    <property type="match status" value="1"/>
</dbReference>
<dbReference type="Gene3D" id="3.40.50.2000">
    <property type="entry name" value="Glycogen Phosphorylase B"/>
    <property type="match status" value="1"/>
</dbReference>
<evidence type="ECO:0000256" key="8">
    <source>
        <dbReference type="SAM" id="Phobius"/>
    </source>
</evidence>
<dbReference type="SUPFAM" id="SSF82199">
    <property type="entry name" value="SET domain"/>
    <property type="match status" value="1"/>
</dbReference>
<name>A0AAF5I2B2_STRER</name>
<dbReference type="WBParaSite" id="TCONS_00011657.p1">
    <property type="protein sequence ID" value="TCONS_00011657.p1"/>
    <property type="gene ID" value="XLOC_006314"/>
</dbReference>
<comment type="catalytic activity">
    <reaction evidence="7">
        <text>glucuronate acceptor + UDP-alpha-D-glucuronate = acceptor beta-D-glucuronoside + UDP + H(+)</text>
        <dbReference type="Rhea" id="RHEA:21032"/>
        <dbReference type="ChEBI" id="CHEBI:15378"/>
        <dbReference type="ChEBI" id="CHEBI:58052"/>
        <dbReference type="ChEBI" id="CHEBI:58223"/>
        <dbReference type="ChEBI" id="CHEBI:132367"/>
        <dbReference type="ChEBI" id="CHEBI:132368"/>
        <dbReference type="EC" id="2.4.1.17"/>
    </reaction>
</comment>
<evidence type="ECO:0000256" key="6">
    <source>
        <dbReference type="ARBA" id="ARBA00022691"/>
    </source>
</evidence>
<dbReference type="AlphaFoldDB" id="A0AAF5I2B2"/>
<keyword evidence="3" id="KW-0489">Methyltransferase</keyword>
<dbReference type="Pfam" id="PF00856">
    <property type="entry name" value="SET"/>
    <property type="match status" value="1"/>
</dbReference>
<reference evidence="12" key="1">
    <citation type="submission" date="2024-02" db="UniProtKB">
        <authorList>
            <consortium name="WormBaseParasite"/>
        </authorList>
    </citation>
    <scope>IDENTIFICATION</scope>
</reference>
<dbReference type="InterPro" id="IPR046341">
    <property type="entry name" value="SET_dom_sf"/>
</dbReference>
<feature type="domain" description="SET" evidence="9">
    <location>
        <begin position="268"/>
        <end position="399"/>
    </location>
</feature>
<protein>
    <recommendedName>
        <fullName evidence="2">glucuronosyltransferase</fullName>
        <ecNumber evidence="2">2.4.1.17</ecNumber>
    </recommendedName>
</protein>
<dbReference type="SUPFAM" id="SSF53756">
    <property type="entry name" value="UDP-Glycosyltransferase/glycogen phosphorylase"/>
    <property type="match status" value="1"/>
</dbReference>
<dbReference type="SMART" id="SM00317">
    <property type="entry name" value="SET"/>
    <property type="match status" value="1"/>
</dbReference>
<evidence type="ECO:0000256" key="2">
    <source>
        <dbReference type="ARBA" id="ARBA00012544"/>
    </source>
</evidence>
<dbReference type="PANTHER" id="PTHR48043:SF119">
    <property type="entry name" value="UDP-GLUCURONOSYLTRANSFERASE"/>
    <property type="match status" value="1"/>
</dbReference>
<keyword evidence="5" id="KW-0808">Transferase</keyword>
<dbReference type="PROSITE" id="PS50280">
    <property type="entry name" value="SET"/>
    <property type="match status" value="1"/>
</dbReference>
<proteinExistence type="inferred from homology"/>
<evidence type="ECO:0000259" key="10">
    <source>
        <dbReference type="PROSITE" id="PS50868"/>
    </source>
</evidence>
<evidence type="ECO:0000256" key="5">
    <source>
        <dbReference type="ARBA" id="ARBA00022679"/>
    </source>
</evidence>
<keyword evidence="8" id="KW-0472">Membrane</keyword>
<keyword evidence="6" id="KW-0949">S-adenosyl-L-methionine</keyword>
<evidence type="ECO:0000313" key="11">
    <source>
        <dbReference type="Proteomes" id="UP000035681"/>
    </source>
</evidence>
<evidence type="ECO:0000256" key="3">
    <source>
        <dbReference type="ARBA" id="ARBA00022603"/>
    </source>
</evidence>
<dbReference type="InterPro" id="IPR002213">
    <property type="entry name" value="UDP_glucos_trans"/>
</dbReference>
<accession>A0AAF5I2B2</accession>
<dbReference type="Proteomes" id="UP000035681">
    <property type="component" value="Unplaced"/>
</dbReference>
<keyword evidence="4" id="KW-0328">Glycosyltransferase</keyword>
<evidence type="ECO:0000256" key="7">
    <source>
        <dbReference type="ARBA" id="ARBA00047475"/>
    </source>
</evidence>
<keyword evidence="8" id="KW-1133">Transmembrane helix</keyword>
<organism evidence="11 12">
    <name type="scientific">Strongyloides stercoralis</name>
    <name type="common">Threadworm</name>
    <dbReference type="NCBI Taxonomy" id="6248"/>
    <lineage>
        <taxon>Eukaryota</taxon>
        <taxon>Metazoa</taxon>
        <taxon>Ecdysozoa</taxon>
        <taxon>Nematoda</taxon>
        <taxon>Chromadorea</taxon>
        <taxon>Rhabditida</taxon>
        <taxon>Tylenchina</taxon>
        <taxon>Panagrolaimomorpha</taxon>
        <taxon>Strongyloidoidea</taxon>
        <taxon>Strongyloididae</taxon>
        <taxon>Strongyloides</taxon>
    </lineage>
</organism>
<feature type="domain" description="Post-SET" evidence="10">
    <location>
        <begin position="409"/>
        <end position="425"/>
    </location>
</feature>
<evidence type="ECO:0000256" key="4">
    <source>
        <dbReference type="ARBA" id="ARBA00022676"/>
    </source>
</evidence>
<dbReference type="Pfam" id="PF00201">
    <property type="entry name" value="UDPGT"/>
    <property type="match status" value="1"/>
</dbReference>
<dbReference type="EC" id="2.4.1.17" evidence="2"/>
<dbReference type="GO" id="GO:0015020">
    <property type="term" value="F:glucuronosyltransferase activity"/>
    <property type="evidence" value="ECO:0007669"/>
    <property type="project" value="UniProtKB-EC"/>
</dbReference>
<dbReference type="InterPro" id="IPR003616">
    <property type="entry name" value="Post-SET_dom"/>
</dbReference>
<dbReference type="InterPro" id="IPR035595">
    <property type="entry name" value="UDP_glycos_trans_CS"/>
</dbReference>
<sequence>DYLNGILQLLFFCTIIILIIIFCKIIYTIMGHKSKESTECFKEYYDDSFLRHFRIVNESNVMFIIGKSENGKKFLVMTNNYNDSKPMRDYIGVFNVNGSPSESMALKIKRLEERHNIIYALYEQNPKIPVRMNPFAPVNWRDLKVLVRCMYLTFVYYQTTNRNFRGNKLFLVNYVDEEFPYFVYENRCLFAGFQEPKNAKYFEGCKNCQSTSRNYGCSEVKKWFEDTFEGLTDDKQDLPIFECFSKCSCFKKKEICKSRVSYHNRDNIPLVIFKTTQKGWALGAGKDMKAGELITEYVGVIFEHTQVRKNADATFAFDMDYMRLELEGKFGPNLKKTNGFYLLDSRRIGNESRFANHSCSPNMKIVVSYGVYKTPTFHKVFYVMKQDVPIGSELTVKYFHNPINDPNGKKLKCKCGSDNCMITLPINKSKKNESSYSHIGSITPIAKELSKNNINVTIISTNGYEYKNPNKTNFRILTNVVKSTKTRQYPSKEFLERSTNYMWFQYYSSLIIKDNFKNQVNSLGITFEENQKFINDIINQKWDYVLIDELITVFGNVIVQKLYENQNIRHGMFATARQWDLQSRARAMGQSYAGRPSFFGDGIENENDNDLTTLNYGFKILKEKIYEFVFIEWLFEKYARDFVDSLKFLNNEYSQYWIYKNADFSLRDYPDKIFYPTTTAVDVIEGGSHCIESKEEILNEETKKILDDPMVKNVIYMAFGGTVDFYNAPKNVINSFFEMFNYFNETTFIWSYKGPEIKNLPSNVNIFPWIQQGEVLKHLKTKLFISHGGLKSFKESLCNEVPMLFLPVFAEQFHNAISAKNYIGLPFINKFYINGSELKKLISKLLNNSSYHEKIKMTKLIMNDRIIPALQESTWKIKQFITKPYLTKFTKRSGIENSWYEYFYFYELLTFLITF</sequence>
<dbReference type="CDD" id="cd03784">
    <property type="entry name" value="GT1_Gtf-like"/>
    <property type="match status" value="1"/>
</dbReference>
<dbReference type="GO" id="GO:0032259">
    <property type="term" value="P:methylation"/>
    <property type="evidence" value="ECO:0007669"/>
    <property type="project" value="UniProtKB-KW"/>
</dbReference>
<dbReference type="PROSITE" id="PS50868">
    <property type="entry name" value="POST_SET"/>
    <property type="match status" value="1"/>
</dbReference>
<evidence type="ECO:0000313" key="12">
    <source>
        <dbReference type="WBParaSite" id="TCONS_00011657.p1"/>
    </source>
</evidence>
<dbReference type="PANTHER" id="PTHR48043">
    <property type="entry name" value="EG:EG0003.4 PROTEIN-RELATED"/>
    <property type="match status" value="1"/>
</dbReference>
<dbReference type="GO" id="GO:0008168">
    <property type="term" value="F:methyltransferase activity"/>
    <property type="evidence" value="ECO:0007669"/>
    <property type="project" value="UniProtKB-KW"/>
</dbReference>
<dbReference type="InterPro" id="IPR050271">
    <property type="entry name" value="UDP-glycosyltransferase"/>
</dbReference>
<dbReference type="PROSITE" id="PS00375">
    <property type="entry name" value="UDPGT"/>
    <property type="match status" value="1"/>
</dbReference>